<dbReference type="Proteomes" id="UP000664534">
    <property type="component" value="Unassembled WGS sequence"/>
</dbReference>
<dbReference type="EMBL" id="CAJPDT010000129">
    <property type="protein sequence ID" value="CAF9940251.1"/>
    <property type="molecule type" value="Genomic_DNA"/>
</dbReference>
<comment type="caution">
    <text evidence="2">The sequence shown here is derived from an EMBL/GenBank/DDBJ whole genome shotgun (WGS) entry which is preliminary data.</text>
</comment>
<dbReference type="AlphaFoldDB" id="A0A8H3J3U8"/>
<evidence type="ECO:0000313" key="3">
    <source>
        <dbReference type="Proteomes" id="UP000664534"/>
    </source>
</evidence>
<accession>A0A8H3J3U8</accession>
<feature type="region of interest" description="Disordered" evidence="1">
    <location>
        <begin position="179"/>
        <end position="216"/>
    </location>
</feature>
<name>A0A8H3J3U8_9LECA</name>
<protein>
    <submittedName>
        <fullName evidence="2">Uncharacterized protein</fullName>
    </submittedName>
</protein>
<proteinExistence type="predicted"/>
<reference evidence="2" key="1">
    <citation type="submission" date="2021-03" db="EMBL/GenBank/DDBJ databases">
        <authorList>
            <person name="Tagirdzhanova G."/>
        </authorList>
    </citation>
    <scope>NUCLEOTIDE SEQUENCE</scope>
</reference>
<evidence type="ECO:0000313" key="2">
    <source>
        <dbReference type="EMBL" id="CAF9940251.1"/>
    </source>
</evidence>
<keyword evidence="3" id="KW-1185">Reference proteome</keyword>
<evidence type="ECO:0000256" key="1">
    <source>
        <dbReference type="SAM" id="MobiDB-lite"/>
    </source>
</evidence>
<gene>
    <name evidence="2" type="ORF">IMSHALPRED_001806</name>
</gene>
<organism evidence="2 3">
    <name type="scientific">Imshaugia aleurites</name>
    <dbReference type="NCBI Taxonomy" id="172621"/>
    <lineage>
        <taxon>Eukaryota</taxon>
        <taxon>Fungi</taxon>
        <taxon>Dikarya</taxon>
        <taxon>Ascomycota</taxon>
        <taxon>Pezizomycotina</taxon>
        <taxon>Lecanoromycetes</taxon>
        <taxon>OSLEUM clade</taxon>
        <taxon>Lecanoromycetidae</taxon>
        <taxon>Lecanorales</taxon>
        <taxon>Lecanorineae</taxon>
        <taxon>Parmeliaceae</taxon>
        <taxon>Imshaugia</taxon>
    </lineage>
</organism>
<sequence length="216" mass="24491">MEGIERGKREGKGKEEAKHSGVSLMLSGIKISPSVICFMYHCVHSIPGYEDEHNNNVQIKQLVGHVILKLNDDQYRRLDLHWVMVRLRDHYSGLMEGIQYNAEMDKDKWLKEIELSRKTLSEMCYKDKKFGEQCLEEYNQARKQADGIYQTHQAIQKTAFIAAEQDGKLTAEQAASLARPNKRPRILAPKGYPSFGAFMGESSSRDQGGQGPSGSR</sequence>